<dbReference type="RefSeq" id="WP_092860451.1">
    <property type="nucleotide sequence ID" value="NZ_FOQH01000006.1"/>
</dbReference>
<dbReference type="CDD" id="cd03431">
    <property type="entry name" value="NUDIX_DNA_Glycosylase_C-MutY"/>
    <property type="match status" value="1"/>
</dbReference>
<keyword evidence="11" id="KW-0411">Iron-sulfur</keyword>
<dbReference type="InterPro" id="IPR000445">
    <property type="entry name" value="HhH_motif"/>
</dbReference>
<dbReference type="InterPro" id="IPR023170">
    <property type="entry name" value="HhH_base_excis_C"/>
</dbReference>
<evidence type="ECO:0000256" key="7">
    <source>
        <dbReference type="ARBA" id="ARBA00022723"/>
    </source>
</evidence>
<evidence type="ECO:0000256" key="8">
    <source>
        <dbReference type="ARBA" id="ARBA00022763"/>
    </source>
</evidence>
<dbReference type="InterPro" id="IPR044298">
    <property type="entry name" value="MIG/MutY"/>
</dbReference>
<keyword evidence="13 14" id="KW-0326">Glycosidase</keyword>
<dbReference type="Proteomes" id="UP000199377">
    <property type="component" value="Unassembled WGS sequence"/>
</dbReference>
<proteinExistence type="inferred from homology"/>
<sequence>MSRAPRPAGPARPAGPRRPARPGRAEAQATPAVAASVPPPPPEAAAAPKPRRGRPAGPKPAAPAPGPQTPQDAAISAELLGWYDRHARALPWRVSPADRAAGVLPDPYRVWLSEIMLQQTTVPHAAPYFLRFTQAWPTVSDLAAAPDAEVMAAWAGLGYYARARNLLRCARAVAQEHDGRFPDREEALLALPGLGPYTAAAVAAIAFDRPAAVMDGNVERVVSRLFAVETPLPASKPELRVLTARLTPQARPGDHAQAMMDLGAMICTPRSPACGICPLREPCAARAAGLAETLPRKAPKAAKPTRRGTVFVALSPSGALLLETRPDKGLLGGMPGLPGTAWDRRGAGEEAPSAAEVAAAAPLAAEWRRIPAQARHVFTHFQLILDIMVATTAEESRPARGSFVPRARAQADRLPTVMKKALLLGLSALED</sequence>
<dbReference type="Pfam" id="PF10576">
    <property type="entry name" value="EndIII_4Fe-2S"/>
    <property type="match status" value="1"/>
</dbReference>
<dbReference type="InterPro" id="IPR005760">
    <property type="entry name" value="A/G_AdeGlyc_MutY"/>
</dbReference>
<evidence type="ECO:0000256" key="2">
    <source>
        <dbReference type="ARBA" id="ARBA00002933"/>
    </source>
</evidence>
<evidence type="ECO:0000256" key="1">
    <source>
        <dbReference type="ARBA" id="ARBA00000843"/>
    </source>
</evidence>
<evidence type="ECO:0000259" key="16">
    <source>
        <dbReference type="SMART" id="SM00478"/>
    </source>
</evidence>
<dbReference type="Pfam" id="PF14815">
    <property type="entry name" value="NUDIX_4"/>
    <property type="match status" value="1"/>
</dbReference>
<comment type="similarity">
    <text evidence="3 14">Belongs to the Nth/MutY family.</text>
</comment>
<dbReference type="GO" id="GO:0051539">
    <property type="term" value="F:4 iron, 4 sulfur cluster binding"/>
    <property type="evidence" value="ECO:0007669"/>
    <property type="project" value="UniProtKB-UniRule"/>
</dbReference>
<reference evidence="17 18" key="1">
    <citation type="submission" date="2016-10" db="EMBL/GenBank/DDBJ databases">
        <authorList>
            <person name="de Groot N.N."/>
        </authorList>
    </citation>
    <scope>NUCLEOTIDE SEQUENCE [LARGE SCALE GENOMIC DNA]</scope>
    <source>
        <strain evidence="17 18">CGMCC 1.11030</strain>
    </source>
</reference>
<evidence type="ECO:0000256" key="5">
    <source>
        <dbReference type="ARBA" id="ARBA00022023"/>
    </source>
</evidence>
<evidence type="ECO:0000256" key="14">
    <source>
        <dbReference type="RuleBase" id="RU365096"/>
    </source>
</evidence>
<evidence type="ECO:0000256" key="4">
    <source>
        <dbReference type="ARBA" id="ARBA00012045"/>
    </source>
</evidence>
<name>A0A1I3HN59_9RHOB</name>
<dbReference type="EMBL" id="FOQH01000006">
    <property type="protein sequence ID" value="SFI37186.1"/>
    <property type="molecule type" value="Genomic_DNA"/>
</dbReference>
<keyword evidence="18" id="KW-1185">Reference proteome</keyword>
<dbReference type="Pfam" id="PF00633">
    <property type="entry name" value="HHH"/>
    <property type="match status" value="1"/>
</dbReference>
<dbReference type="Gene3D" id="3.90.79.10">
    <property type="entry name" value="Nucleoside Triphosphate Pyrophosphohydrolase"/>
    <property type="match status" value="1"/>
</dbReference>
<dbReference type="InterPro" id="IPR003265">
    <property type="entry name" value="HhH-GPD_domain"/>
</dbReference>
<protein>
    <recommendedName>
        <fullName evidence="5 14">Adenine DNA glycosylase</fullName>
        <ecNumber evidence="4 14">3.2.2.31</ecNumber>
    </recommendedName>
</protein>
<keyword evidence="8 14" id="KW-0227">DNA damage</keyword>
<keyword evidence="10 14" id="KW-0408">Iron</keyword>
<dbReference type="GO" id="GO:0034039">
    <property type="term" value="F:8-oxo-7,8-dihydroguanine DNA N-glycosylase activity"/>
    <property type="evidence" value="ECO:0007669"/>
    <property type="project" value="TreeGrafter"/>
</dbReference>
<evidence type="ECO:0000256" key="3">
    <source>
        <dbReference type="ARBA" id="ARBA00008343"/>
    </source>
</evidence>
<dbReference type="PANTHER" id="PTHR42944:SF1">
    <property type="entry name" value="ADENINE DNA GLYCOSYLASE"/>
    <property type="match status" value="1"/>
</dbReference>
<feature type="compositionally biased region" description="Low complexity" evidence="15">
    <location>
        <begin position="25"/>
        <end position="36"/>
    </location>
</feature>
<evidence type="ECO:0000256" key="13">
    <source>
        <dbReference type="ARBA" id="ARBA00023295"/>
    </source>
</evidence>
<feature type="compositionally biased region" description="Pro residues" evidence="15">
    <location>
        <begin position="57"/>
        <end position="68"/>
    </location>
</feature>
<feature type="region of interest" description="Disordered" evidence="15">
    <location>
        <begin position="1"/>
        <end position="71"/>
    </location>
</feature>
<dbReference type="InterPro" id="IPR004035">
    <property type="entry name" value="Endouclease-III_FeS-bd_BS"/>
</dbReference>
<keyword evidence="9" id="KW-0378">Hydrolase</keyword>
<dbReference type="NCBIfam" id="TIGR01084">
    <property type="entry name" value="mutY"/>
    <property type="match status" value="1"/>
</dbReference>
<comment type="catalytic activity">
    <reaction evidence="1 14">
        <text>Hydrolyzes free adenine bases from 7,8-dihydro-8-oxoguanine:adenine mismatched double-stranded DNA, leaving an apurinic site.</text>
        <dbReference type="EC" id="3.2.2.31"/>
    </reaction>
</comment>
<dbReference type="STRING" id="1114924.SAMN05216258_10687"/>
<evidence type="ECO:0000256" key="6">
    <source>
        <dbReference type="ARBA" id="ARBA00022485"/>
    </source>
</evidence>
<feature type="compositionally biased region" description="Low complexity" evidence="15">
    <location>
        <begin position="1"/>
        <end position="14"/>
    </location>
</feature>
<dbReference type="Gene3D" id="1.10.1670.10">
    <property type="entry name" value="Helix-hairpin-Helix base-excision DNA repair enzymes (C-terminal)"/>
    <property type="match status" value="1"/>
</dbReference>
<dbReference type="PANTHER" id="PTHR42944">
    <property type="entry name" value="ADENINE DNA GLYCOSYLASE"/>
    <property type="match status" value="1"/>
</dbReference>
<dbReference type="GO" id="GO:0000701">
    <property type="term" value="F:purine-specific mismatch base pair DNA N-glycosylase activity"/>
    <property type="evidence" value="ECO:0007669"/>
    <property type="project" value="UniProtKB-EC"/>
</dbReference>
<evidence type="ECO:0000313" key="17">
    <source>
        <dbReference type="EMBL" id="SFI37186.1"/>
    </source>
</evidence>
<dbReference type="GO" id="GO:0006284">
    <property type="term" value="P:base-excision repair"/>
    <property type="evidence" value="ECO:0007669"/>
    <property type="project" value="UniProtKB-UniRule"/>
</dbReference>
<evidence type="ECO:0000256" key="10">
    <source>
        <dbReference type="ARBA" id="ARBA00023004"/>
    </source>
</evidence>
<evidence type="ECO:0000256" key="12">
    <source>
        <dbReference type="ARBA" id="ARBA00023204"/>
    </source>
</evidence>
<dbReference type="GO" id="GO:0006298">
    <property type="term" value="P:mismatch repair"/>
    <property type="evidence" value="ECO:0007669"/>
    <property type="project" value="TreeGrafter"/>
</dbReference>
<dbReference type="SUPFAM" id="SSF55811">
    <property type="entry name" value="Nudix"/>
    <property type="match status" value="1"/>
</dbReference>
<keyword evidence="6" id="KW-0004">4Fe-4S</keyword>
<organism evidence="17 18">
    <name type="scientific">Albimonas pacifica</name>
    <dbReference type="NCBI Taxonomy" id="1114924"/>
    <lineage>
        <taxon>Bacteria</taxon>
        <taxon>Pseudomonadati</taxon>
        <taxon>Pseudomonadota</taxon>
        <taxon>Alphaproteobacteria</taxon>
        <taxon>Rhodobacterales</taxon>
        <taxon>Paracoccaceae</taxon>
        <taxon>Albimonas</taxon>
    </lineage>
</organism>
<dbReference type="SMART" id="SM00478">
    <property type="entry name" value="ENDO3c"/>
    <property type="match status" value="1"/>
</dbReference>
<feature type="domain" description="HhH-GPD" evidence="16">
    <location>
        <begin position="116"/>
        <end position="265"/>
    </location>
</feature>
<dbReference type="Gene3D" id="1.10.340.30">
    <property type="entry name" value="Hypothetical protein, domain 2"/>
    <property type="match status" value="1"/>
</dbReference>
<dbReference type="GO" id="GO:0046872">
    <property type="term" value="F:metal ion binding"/>
    <property type="evidence" value="ECO:0007669"/>
    <property type="project" value="UniProtKB-UniRule"/>
</dbReference>
<keyword evidence="7" id="KW-0479">Metal-binding</keyword>
<accession>A0A1I3HN59</accession>
<dbReference type="FunFam" id="1.10.340.30:FF:000002">
    <property type="entry name" value="Adenine DNA glycosylase"/>
    <property type="match status" value="1"/>
</dbReference>
<dbReference type="SUPFAM" id="SSF48150">
    <property type="entry name" value="DNA-glycosylase"/>
    <property type="match status" value="1"/>
</dbReference>
<dbReference type="GO" id="GO:0032357">
    <property type="term" value="F:oxidized purine DNA binding"/>
    <property type="evidence" value="ECO:0007669"/>
    <property type="project" value="TreeGrafter"/>
</dbReference>
<keyword evidence="12" id="KW-0234">DNA repair</keyword>
<dbReference type="InterPro" id="IPR011257">
    <property type="entry name" value="DNA_glycosylase"/>
</dbReference>
<evidence type="ECO:0000256" key="9">
    <source>
        <dbReference type="ARBA" id="ARBA00022801"/>
    </source>
</evidence>
<dbReference type="SMART" id="SM00525">
    <property type="entry name" value="FES"/>
    <property type="match status" value="1"/>
</dbReference>
<dbReference type="GO" id="GO:0035485">
    <property type="term" value="F:adenine/guanine mispair binding"/>
    <property type="evidence" value="ECO:0007669"/>
    <property type="project" value="TreeGrafter"/>
</dbReference>
<dbReference type="Pfam" id="PF00730">
    <property type="entry name" value="HhH-GPD"/>
    <property type="match status" value="1"/>
</dbReference>
<gene>
    <name evidence="17" type="ORF">SAMN05216258_10687</name>
</gene>
<comment type="cofactor">
    <cofactor evidence="14">
        <name>[4Fe-4S] cluster</name>
        <dbReference type="ChEBI" id="CHEBI:49883"/>
    </cofactor>
    <text evidence="14">Binds 1 [4Fe-4S] cluster.</text>
</comment>
<dbReference type="PROSITE" id="PS00764">
    <property type="entry name" value="ENDONUCLEASE_III_1"/>
    <property type="match status" value="1"/>
</dbReference>
<dbReference type="InterPro" id="IPR003651">
    <property type="entry name" value="Endonuclease3_FeS-loop_motif"/>
</dbReference>
<comment type="function">
    <text evidence="2">Adenine glycosylase active on G-A mispairs. MutY also corrects error-prone DNA synthesis past GO lesions which are due to the oxidatively damaged form of guanine: 7,8-dihydro-8-oxoguanine (8-oxo-dGTP).</text>
</comment>
<dbReference type="InterPro" id="IPR029119">
    <property type="entry name" value="MutY_C"/>
</dbReference>
<evidence type="ECO:0000256" key="15">
    <source>
        <dbReference type="SAM" id="MobiDB-lite"/>
    </source>
</evidence>
<dbReference type="InterPro" id="IPR015797">
    <property type="entry name" value="NUDIX_hydrolase-like_dom_sf"/>
</dbReference>
<dbReference type="EC" id="3.2.2.31" evidence="4 14"/>
<dbReference type="CDD" id="cd00056">
    <property type="entry name" value="ENDO3c"/>
    <property type="match status" value="1"/>
</dbReference>
<evidence type="ECO:0000313" key="18">
    <source>
        <dbReference type="Proteomes" id="UP000199377"/>
    </source>
</evidence>
<evidence type="ECO:0000256" key="11">
    <source>
        <dbReference type="ARBA" id="ARBA00023014"/>
    </source>
</evidence>
<dbReference type="AlphaFoldDB" id="A0A1I3HN59"/>